<evidence type="ECO:0000313" key="13">
    <source>
        <dbReference type="Proteomes" id="UP000516148"/>
    </source>
</evidence>
<evidence type="ECO:0000256" key="7">
    <source>
        <dbReference type="ARBA" id="ARBA00022842"/>
    </source>
</evidence>
<comment type="cofactor">
    <cofactor evidence="11">
        <name>Mg(2+)</name>
        <dbReference type="ChEBI" id="CHEBI:18420"/>
    </cofactor>
    <cofactor evidence="11">
        <name>Mn(2+)</name>
        <dbReference type="ChEBI" id="CHEBI:29035"/>
    </cofactor>
    <text evidence="11">Magnesium. Can also use manganese.</text>
</comment>
<evidence type="ECO:0000256" key="3">
    <source>
        <dbReference type="ARBA" id="ARBA00022630"/>
    </source>
</evidence>
<evidence type="ECO:0000256" key="6">
    <source>
        <dbReference type="ARBA" id="ARBA00022827"/>
    </source>
</evidence>
<evidence type="ECO:0000256" key="2">
    <source>
        <dbReference type="ARBA" id="ARBA00016337"/>
    </source>
</evidence>
<evidence type="ECO:0000313" key="12">
    <source>
        <dbReference type="EMBL" id="QNQ12093.1"/>
    </source>
</evidence>
<dbReference type="PANTHER" id="PTHR30040:SF2">
    <property type="entry name" value="FAD:PROTEIN FMN TRANSFERASE"/>
    <property type="match status" value="1"/>
</dbReference>
<dbReference type="AlphaFoldDB" id="A0A7H0LQZ0"/>
<dbReference type="Pfam" id="PF02424">
    <property type="entry name" value="ApbE"/>
    <property type="match status" value="1"/>
</dbReference>
<evidence type="ECO:0000256" key="9">
    <source>
        <dbReference type="ARBA" id="ARBA00048540"/>
    </source>
</evidence>
<dbReference type="PIRSF" id="PIRSF006268">
    <property type="entry name" value="ApbE"/>
    <property type="match status" value="1"/>
</dbReference>
<dbReference type="Proteomes" id="UP000516148">
    <property type="component" value="Chromosome"/>
</dbReference>
<dbReference type="PANTHER" id="PTHR30040">
    <property type="entry name" value="THIAMINE BIOSYNTHESIS LIPOPROTEIN APBE"/>
    <property type="match status" value="1"/>
</dbReference>
<sequence>MGTTWSARIVSPRPATELNGAIERALDDVIDEMSHWEPGSLLSRVNAAPLGEWCSLRADLAYVIDAGLAVADASGGAFDPAAGTLVDLWGFGPAGPRTERPSDEEVAAMASGRAAIERQGNRVRRTADVRIDLSGIAKGFAVDALARALLALGVRDFLVEIGGELRGEGMKPDAQPWWVDLEPPPGARLTPIRLALHGVSVATSGDYRRFFDADGTRYAHTIDPRTRAPLVNDVASASVIHAECMMADAWATALMVLGPDKGMALAEREGLAARIVLRDGAEHRELLSSTLQAMLD</sequence>
<dbReference type="GO" id="GO:0046872">
    <property type="term" value="F:metal ion binding"/>
    <property type="evidence" value="ECO:0007669"/>
    <property type="project" value="UniProtKB-UniRule"/>
</dbReference>
<keyword evidence="5 10" id="KW-0479">Metal-binding</keyword>
<organism evidence="12 13">
    <name type="scientific">Sphingomonas alpina</name>
    <dbReference type="NCBI Taxonomy" id="653931"/>
    <lineage>
        <taxon>Bacteria</taxon>
        <taxon>Pseudomonadati</taxon>
        <taxon>Pseudomonadota</taxon>
        <taxon>Alphaproteobacteria</taxon>
        <taxon>Sphingomonadales</taxon>
        <taxon>Sphingomonadaceae</taxon>
        <taxon>Sphingomonas</taxon>
    </lineage>
</organism>
<protein>
    <recommendedName>
        <fullName evidence="2 10">FAD:protein FMN transferase</fullName>
        <ecNumber evidence="1 10">2.7.1.180</ecNumber>
    </recommendedName>
    <alternativeName>
        <fullName evidence="8 10">Flavin transferase</fullName>
    </alternativeName>
</protein>
<dbReference type="SUPFAM" id="SSF143631">
    <property type="entry name" value="ApbE-like"/>
    <property type="match status" value="1"/>
</dbReference>
<dbReference type="KEGG" id="spap:H3Z74_18335"/>
<dbReference type="InterPro" id="IPR003374">
    <property type="entry name" value="ApbE-like_sf"/>
</dbReference>
<dbReference type="GO" id="GO:0016740">
    <property type="term" value="F:transferase activity"/>
    <property type="evidence" value="ECO:0007669"/>
    <property type="project" value="UniProtKB-UniRule"/>
</dbReference>
<dbReference type="InterPro" id="IPR024932">
    <property type="entry name" value="ApbE"/>
</dbReference>
<feature type="binding site" evidence="11">
    <location>
        <position position="248"/>
    </location>
    <ligand>
        <name>Mg(2+)</name>
        <dbReference type="ChEBI" id="CHEBI:18420"/>
    </ligand>
</feature>
<keyword evidence="13" id="KW-1185">Reference proteome</keyword>
<dbReference type="EMBL" id="CP061038">
    <property type="protein sequence ID" value="QNQ12093.1"/>
    <property type="molecule type" value="Genomic_DNA"/>
</dbReference>
<comment type="catalytic activity">
    <reaction evidence="9 10">
        <text>L-threonyl-[protein] + FAD = FMN-L-threonyl-[protein] + AMP + H(+)</text>
        <dbReference type="Rhea" id="RHEA:36847"/>
        <dbReference type="Rhea" id="RHEA-COMP:11060"/>
        <dbReference type="Rhea" id="RHEA-COMP:11061"/>
        <dbReference type="ChEBI" id="CHEBI:15378"/>
        <dbReference type="ChEBI" id="CHEBI:30013"/>
        <dbReference type="ChEBI" id="CHEBI:57692"/>
        <dbReference type="ChEBI" id="CHEBI:74257"/>
        <dbReference type="ChEBI" id="CHEBI:456215"/>
        <dbReference type="EC" id="2.7.1.180"/>
    </reaction>
</comment>
<evidence type="ECO:0000256" key="11">
    <source>
        <dbReference type="PIRSR" id="PIRSR006268-2"/>
    </source>
</evidence>
<keyword evidence="7 10" id="KW-0460">Magnesium</keyword>
<evidence type="ECO:0000256" key="4">
    <source>
        <dbReference type="ARBA" id="ARBA00022679"/>
    </source>
</evidence>
<dbReference type="EC" id="2.7.1.180" evidence="1 10"/>
<keyword evidence="4 10" id="KW-0808">Transferase</keyword>
<evidence type="ECO:0000256" key="10">
    <source>
        <dbReference type="PIRNR" id="PIRNR006268"/>
    </source>
</evidence>
<feature type="binding site" evidence="11">
    <location>
        <position position="252"/>
    </location>
    <ligand>
        <name>Mg(2+)</name>
        <dbReference type="ChEBI" id="CHEBI:18420"/>
    </ligand>
</feature>
<evidence type="ECO:0000256" key="5">
    <source>
        <dbReference type="ARBA" id="ARBA00022723"/>
    </source>
</evidence>
<keyword evidence="6 10" id="KW-0274">FAD</keyword>
<comment type="similarity">
    <text evidence="10">Belongs to the ApbE family.</text>
</comment>
<dbReference type="Gene3D" id="3.10.520.10">
    <property type="entry name" value="ApbE-like domains"/>
    <property type="match status" value="1"/>
</dbReference>
<reference evidence="12 13" key="1">
    <citation type="submission" date="2020-09" db="EMBL/GenBank/DDBJ databases">
        <title>Sphingomonas sp., a new species isolated from pork steak.</title>
        <authorList>
            <person name="Heidler von Heilborn D."/>
        </authorList>
    </citation>
    <scope>NUCLEOTIDE SEQUENCE [LARGE SCALE GENOMIC DNA]</scope>
    <source>
        <strain evidence="13">S8-3T</strain>
    </source>
</reference>
<accession>A0A7H0LQZ0</accession>
<feature type="binding site" evidence="11">
    <location>
        <position position="135"/>
    </location>
    <ligand>
        <name>Mg(2+)</name>
        <dbReference type="ChEBI" id="CHEBI:18420"/>
    </ligand>
</feature>
<gene>
    <name evidence="12" type="ORF">H3Z74_18335</name>
</gene>
<name>A0A7H0LQZ0_9SPHN</name>
<keyword evidence="3 10" id="KW-0285">Flavoprotein</keyword>
<evidence type="ECO:0000256" key="1">
    <source>
        <dbReference type="ARBA" id="ARBA00011955"/>
    </source>
</evidence>
<proteinExistence type="inferred from homology"/>
<evidence type="ECO:0000256" key="8">
    <source>
        <dbReference type="ARBA" id="ARBA00031306"/>
    </source>
</evidence>